<keyword evidence="4" id="KW-1185">Reference proteome</keyword>
<dbReference type="Gene3D" id="3.20.20.370">
    <property type="entry name" value="Glycoside hydrolase/deacetylase"/>
    <property type="match status" value="1"/>
</dbReference>
<evidence type="ECO:0000256" key="1">
    <source>
        <dbReference type="SAM" id="MobiDB-lite"/>
    </source>
</evidence>
<dbReference type="Pfam" id="PF01522">
    <property type="entry name" value="Polysacc_deac_1"/>
    <property type="match status" value="1"/>
</dbReference>
<feature type="region of interest" description="Disordered" evidence="1">
    <location>
        <begin position="11"/>
        <end position="31"/>
    </location>
</feature>
<evidence type="ECO:0000259" key="2">
    <source>
        <dbReference type="PROSITE" id="PS51677"/>
    </source>
</evidence>
<protein>
    <recommendedName>
        <fullName evidence="2">NodB homology domain-containing protein</fullName>
    </recommendedName>
</protein>
<dbReference type="SUPFAM" id="SSF88713">
    <property type="entry name" value="Glycoside hydrolase/deacetylase"/>
    <property type="match status" value="1"/>
</dbReference>
<accession>A0ABU5CA81</accession>
<sequence length="31" mass="3396">MGFTIGNHTYSHAYLPDLSPAEQKKGNTTSE</sequence>
<dbReference type="InterPro" id="IPR002509">
    <property type="entry name" value="NODB_dom"/>
</dbReference>
<name>A0ABU5CA81_9BACI</name>
<comment type="caution">
    <text evidence="3">The sequence shown here is derived from an EMBL/GenBank/DDBJ whole genome shotgun (WGS) entry which is preliminary data.</text>
</comment>
<organism evidence="3 4">
    <name type="scientific">Tigheibacillus halophilus</name>
    <dbReference type="NCBI Taxonomy" id="361280"/>
    <lineage>
        <taxon>Bacteria</taxon>
        <taxon>Bacillati</taxon>
        <taxon>Bacillota</taxon>
        <taxon>Bacilli</taxon>
        <taxon>Bacillales</taxon>
        <taxon>Bacillaceae</taxon>
        <taxon>Tigheibacillus</taxon>
    </lineage>
</organism>
<evidence type="ECO:0000313" key="3">
    <source>
        <dbReference type="EMBL" id="MDY0396246.1"/>
    </source>
</evidence>
<reference evidence="3 4" key="1">
    <citation type="submission" date="2023-10" db="EMBL/GenBank/DDBJ databases">
        <title>Virgibacillus halophilus 5B73C genome.</title>
        <authorList>
            <person name="Miliotis G."/>
            <person name="Sengupta P."/>
            <person name="Hameed A."/>
            <person name="Chuvochina M."/>
            <person name="Mcdonagh F."/>
            <person name="Simpson A.C."/>
            <person name="Singh N.K."/>
            <person name="Rekha P.D."/>
            <person name="Raman K."/>
            <person name="Hugenholtz P."/>
            <person name="Venkateswaran K."/>
        </authorList>
    </citation>
    <scope>NUCLEOTIDE SEQUENCE [LARGE SCALE GENOMIC DNA]</scope>
    <source>
        <strain evidence="3 4">5B73C</strain>
    </source>
</reference>
<feature type="domain" description="NodB homology" evidence="2">
    <location>
        <begin position="1"/>
        <end position="31"/>
    </location>
</feature>
<gene>
    <name evidence="3" type="ORF">RWE15_20210</name>
</gene>
<dbReference type="PROSITE" id="PS51677">
    <property type="entry name" value="NODB"/>
    <property type="match status" value="1"/>
</dbReference>
<dbReference type="InterPro" id="IPR011330">
    <property type="entry name" value="Glyco_hydro/deAcase_b/a-brl"/>
</dbReference>
<proteinExistence type="predicted"/>
<dbReference type="EMBL" id="JAWDIP010000004">
    <property type="protein sequence ID" value="MDY0396246.1"/>
    <property type="molecule type" value="Genomic_DNA"/>
</dbReference>
<evidence type="ECO:0000313" key="4">
    <source>
        <dbReference type="Proteomes" id="UP001281447"/>
    </source>
</evidence>
<dbReference type="Proteomes" id="UP001281447">
    <property type="component" value="Unassembled WGS sequence"/>
</dbReference>